<keyword evidence="13" id="KW-1185">Reference proteome</keyword>
<evidence type="ECO:0000313" key="3">
    <source>
        <dbReference type="EMBL" id="RZU35454.1"/>
    </source>
</evidence>
<evidence type="ECO:0000313" key="5">
    <source>
        <dbReference type="EMBL" id="RZU39124.1"/>
    </source>
</evidence>
<sequence>MMRYAAYLSYKTPRLWKSLLSNQVSGTPFDCSFIFTYPVQTSVGELDLDSYA</sequence>
<evidence type="ECO:0000313" key="10">
    <source>
        <dbReference type="EMBL" id="RZU40174.1"/>
    </source>
</evidence>
<evidence type="ECO:0000313" key="7">
    <source>
        <dbReference type="EMBL" id="RZU39263.1"/>
    </source>
</evidence>
<protein>
    <submittedName>
        <fullName evidence="4">Uncharacterized protein</fullName>
    </submittedName>
</protein>
<comment type="caution">
    <text evidence="4">The sequence shown here is derived from an EMBL/GenBank/DDBJ whole genome shotgun (WGS) entry which is preliminary data.</text>
</comment>
<dbReference type="EMBL" id="SHKW01000001">
    <property type="protein sequence ID" value="RZU40174.1"/>
    <property type="molecule type" value="Genomic_DNA"/>
</dbReference>
<proteinExistence type="predicted"/>
<evidence type="ECO:0000313" key="12">
    <source>
        <dbReference type="EMBL" id="RZU42264.1"/>
    </source>
</evidence>
<dbReference type="EMBL" id="SHKW01000007">
    <property type="protein sequence ID" value="RZU29688.1"/>
    <property type="molecule type" value="Genomic_DNA"/>
</dbReference>
<evidence type="ECO:0000313" key="2">
    <source>
        <dbReference type="EMBL" id="RZU29688.1"/>
    </source>
</evidence>
<gene>
    <name evidence="4" type="ORF">BDD14_0022</name>
    <name evidence="5" type="ORF">BDD14_0457</name>
    <name evidence="6" type="ORF">BDD14_0470</name>
    <name evidence="7" type="ORF">BDD14_0622</name>
    <name evidence="8" type="ORF">BDD14_0638</name>
    <name evidence="9" type="ORF">BDD14_0664</name>
    <name evidence="10" type="ORF">BDD14_1609</name>
    <name evidence="11" type="ORF">BDD14_1839</name>
    <name evidence="12" type="ORF">BDD14_3819</name>
    <name evidence="3" type="ORF">BDD14_5503</name>
    <name evidence="1" type="ORF">BDD14_6241</name>
    <name evidence="2" type="ORF">BDD14_6292</name>
</gene>
<evidence type="ECO:0000313" key="4">
    <source>
        <dbReference type="EMBL" id="RZU38751.1"/>
    </source>
</evidence>
<dbReference type="EMBL" id="SHKW01000001">
    <property type="protein sequence ID" value="RZU40385.1"/>
    <property type="molecule type" value="Genomic_DNA"/>
</dbReference>
<dbReference type="EMBL" id="SHKW01000002">
    <property type="protein sequence ID" value="RZU35454.1"/>
    <property type="molecule type" value="Genomic_DNA"/>
</dbReference>
<dbReference type="EMBL" id="SHKW01000001">
    <property type="protein sequence ID" value="RZU39277.1"/>
    <property type="molecule type" value="Genomic_DNA"/>
</dbReference>
<evidence type="ECO:0000313" key="6">
    <source>
        <dbReference type="EMBL" id="RZU39134.1"/>
    </source>
</evidence>
<dbReference type="EMBL" id="SHKW01000001">
    <property type="protein sequence ID" value="RZU42264.1"/>
    <property type="molecule type" value="Genomic_DNA"/>
</dbReference>
<evidence type="ECO:0000313" key="9">
    <source>
        <dbReference type="EMBL" id="RZU39298.1"/>
    </source>
</evidence>
<evidence type="ECO:0000313" key="13">
    <source>
        <dbReference type="Proteomes" id="UP000292958"/>
    </source>
</evidence>
<evidence type="ECO:0000313" key="8">
    <source>
        <dbReference type="EMBL" id="RZU39277.1"/>
    </source>
</evidence>
<dbReference type="EMBL" id="SHKW01000001">
    <property type="protein sequence ID" value="RZU39298.1"/>
    <property type="molecule type" value="Genomic_DNA"/>
</dbReference>
<name>A0A4Q7YPH2_9BACT</name>
<dbReference type="EMBL" id="SHKW01000001">
    <property type="protein sequence ID" value="RZU39124.1"/>
    <property type="molecule type" value="Genomic_DNA"/>
</dbReference>
<accession>A0A4Q7YPH2</accession>
<reference evidence="4 13" key="1">
    <citation type="submission" date="2019-02" db="EMBL/GenBank/DDBJ databases">
        <title>Genomic Encyclopedia of Archaeal and Bacterial Type Strains, Phase II (KMG-II): from individual species to whole genera.</title>
        <authorList>
            <person name="Goeker M."/>
        </authorList>
    </citation>
    <scope>NUCLEOTIDE SEQUENCE [LARGE SCALE GENOMIC DNA]</scope>
    <source>
        <strain evidence="4 13">DSM 18101</strain>
    </source>
</reference>
<dbReference type="EMBL" id="SHKW01000001">
    <property type="protein sequence ID" value="RZU39134.1"/>
    <property type="molecule type" value="Genomic_DNA"/>
</dbReference>
<dbReference type="EMBL" id="SHKW01000007">
    <property type="protein sequence ID" value="RZU29647.1"/>
    <property type="molecule type" value="Genomic_DNA"/>
</dbReference>
<dbReference type="EMBL" id="SHKW01000001">
    <property type="protein sequence ID" value="RZU39263.1"/>
    <property type="molecule type" value="Genomic_DNA"/>
</dbReference>
<evidence type="ECO:0000313" key="11">
    <source>
        <dbReference type="EMBL" id="RZU40385.1"/>
    </source>
</evidence>
<dbReference type="Proteomes" id="UP000292958">
    <property type="component" value="Unassembled WGS sequence"/>
</dbReference>
<dbReference type="AlphaFoldDB" id="A0A4Q7YPH2"/>
<evidence type="ECO:0000313" key="1">
    <source>
        <dbReference type="EMBL" id="RZU29647.1"/>
    </source>
</evidence>
<organism evidence="4 13">
    <name type="scientific">Edaphobacter modestus</name>
    <dbReference type="NCBI Taxonomy" id="388466"/>
    <lineage>
        <taxon>Bacteria</taxon>
        <taxon>Pseudomonadati</taxon>
        <taxon>Acidobacteriota</taxon>
        <taxon>Terriglobia</taxon>
        <taxon>Terriglobales</taxon>
        <taxon>Acidobacteriaceae</taxon>
        <taxon>Edaphobacter</taxon>
    </lineage>
</organism>
<dbReference type="EMBL" id="SHKW01000001">
    <property type="protein sequence ID" value="RZU38751.1"/>
    <property type="molecule type" value="Genomic_DNA"/>
</dbReference>